<gene>
    <name evidence="2" type="ORF">GJR95_10030</name>
</gene>
<keyword evidence="3" id="KW-1185">Reference proteome</keyword>
<evidence type="ECO:0000313" key="2">
    <source>
        <dbReference type="EMBL" id="QHV95329.1"/>
    </source>
</evidence>
<dbReference type="EMBL" id="CP045997">
    <property type="protein sequence ID" value="QHV95329.1"/>
    <property type="molecule type" value="Genomic_DNA"/>
</dbReference>
<organism evidence="2 3">
    <name type="scientific">Spirosoma endbachense</name>
    <dbReference type="NCBI Taxonomy" id="2666025"/>
    <lineage>
        <taxon>Bacteria</taxon>
        <taxon>Pseudomonadati</taxon>
        <taxon>Bacteroidota</taxon>
        <taxon>Cytophagia</taxon>
        <taxon>Cytophagales</taxon>
        <taxon>Cytophagaceae</taxon>
        <taxon>Spirosoma</taxon>
    </lineage>
</organism>
<dbReference type="SUPFAM" id="SSF56235">
    <property type="entry name" value="N-terminal nucleophile aminohydrolases (Ntn hydrolases)"/>
    <property type="match status" value="1"/>
</dbReference>
<protein>
    <submittedName>
        <fullName evidence="2">Uncharacterized protein</fullName>
    </submittedName>
</protein>
<feature type="chain" id="PRO_5026941292" evidence="1">
    <location>
        <begin position="24"/>
        <end position="386"/>
    </location>
</feature>
<name>A0A6P1VUM4_9BACT</name>
<reference evidence="2 3" key="1">
    <citation type="submission" date="2019-11" db="EMBL/GenBank/DDBJ databases">
        <title>Spirosoma endbachense sp. nov., isolated from a natural salt meadow.</title>
        <authorList>
            <person name="Rojas J."/>
            <person name="Ambika Manirajan B."/>
            <person name="Ratering S."/>
            <person name="Suarez C."/>
            <person name="Geissler-Plaum R."/>
            <person name="Schnell S."/>
        </authorList>
    </citation>
    <scope>NUCLEOTIDE SEQUENCE [LARGE SCALE GENOMIC DNA]</scope>
    <source>
        <strain evidence="2 3">I-24</strain>
    </source>
</reference>
<dbReference type="AlphaFoldDB" id="A0A6P1VUM4"/>
<feature type="signal peptide" evidence="1">
    <location>
        <begin position="1"/>
        <end position="23"/>
    </location>
</feature>
<evidence type="ECO:0000313" key="3">
    <source>
        <dbReference type="Proteomes" id="UP000464577"/>
    </source>
</evidence>
<accession>A0A6P1VUM4</accession>
<evidence type="ECO:0000256" key="1">
    <source>
        <dbReference type="SAM" id="SignalP"/>
    </source>
</evidence>
<dbReference type="Proteomes" id="UP000464577">
    <property type="component" value="Chromosome"/>
</dbReference>
<dbReference type="Gene3D" id="3.60.60.10">
    <property type="entry name" value="Penicillin V Acylase, Chain A"/>
    <property type="match status" value="1"/>
</dbReference>
<dbReference type="InterPro" id="IPR029055">
    <property type="entry name" value="Ntn_hydrolases_N"/>
</dbReference>
<proteinExistence type="predicted"/>
<sequence>MKSFIAILSFLLICFLVASGVKACTVFVLTDGKHTYLFNNEDSNNPQTRLWFIPKGKGFYGCAYVGYNDGEAQGGINTEGLAFDWVTVEEDSYPTDPTYVPESHLTRLPDNSSQWMLERCKTVAEAIQFYKTYREAAFAKTTLVVADKSGASVVIGSKDGKIYFNTTLVTRGLGYGEATFQKLYGTQKAITMNNGAQILRQCLAPGEGGTKYSNAYNLTKGEIVFYQFAQAIQTTSLNLVKELAKGSHYYETPTLAQQIQRPALPLALNMNRHITSIYQPLTNQETLVTAKVQHLFKDVTLGKLAYDDLSAHLATDLKKDSMNVKSVMERLGKLNSLELIHKAQNQDLTDYSYIMKFDKVTILWQFLFDKEDKISDFNNLSVSWIR</sequence>
<dbReference type="RefSeq" id="WP_162385740.1">
    <property type="nucleotide sequence ID" value="NZ_CP045997.1"/>
</dbReference>
<keyword evidence="1" id="KW-0732">Signal</keyword>
<dbReference type="KEGG" id="senf:GJR95_10030"/>